<evidence type="ECO:0000256" key="5">
    <source>
        <dbReference type="SAM" id="Phobius"/>
    </source>
</evidence>
<evidence type="ECO:0000313" key="10">
    <source>
        <dbReference type="Proteomes" id="UP001225576"/>
    </source>
</evidence>
<dbReference type="PANTHER" id="PTHR36108:SF13">
    <property type="entry name" value="COLOSSIN-B-RELATED"/>
    <property type="match status" value="1"/>
</dbReference>
<feature type="domain" description="SpaA-like prealbumin fold" evidence="7">
    <location>
        <begin position="800"/>
        <end position="883"/>
    </location>
</feature>
<feature type="region of interest" description="Disordered" evidence="4">
    <location>
        <begin position="190"/>
        <end position="211"/>
    </location>
</feature>
<feature type="region of interest" description="Disordered" evidence="4">
    <location>
        <begin position="343"/>
        <end position="364"/>
    </location>
</feature>
<dbReference type="RefSeq" id="WP_145989864.1">
    <property type="nucleotide sequence ID" value="NZ_JASPDQ010000017.1"/>
</dbReference>
<dbReference type="Pfam" id="PF20674">
    <property type="entry name" value="SpaA_3"/>
    <property type="match status" value="1"/>
</dbReference>
<evidence type="ECO:0000256" key="1">
    <source>
        <dbReference type="ARBA" id="ARBA00007257"/>
    </source>
</evidence>
<dbReference type="InterPro" id="IPR041033">
    <property type="entry name" value="SpaA_PFL_dom_1"/>
</dbReference>
<dbReference type="Pfam" id="PF17802">
    <property type="entry name" value="SpaA"/>
    <property type="match status" value="2"/>
</dbReference>
<comment type="caution">
    <text evidence="9">The sequence shown here is derived from an EMBL/GenBank/DDBJ whole genome shotgun (WGS) entry which is preliminary data.</text>
</comment>
<evidence type="ECO:0000256" key="3">
    <source>
        <dbReference type="ARBA" id="ARBA00022729"/>
    </source>
</evidence>
<name>A0AAW6ZML1_9ACTO</name>
<keyword evidence="3 6" id="KW-0732">Signal</keyword>
<keyword evidence="5" id="KW-1133">Transmembrane helix</keyword>
<dbReference type="Gene3D" id="2.60.40.10">
    <property type="entry name" value="Immunoglobulins"/>
    <property type="match status" value="2"/>
</dbReference>
<proteinExistence type="inferred from homology"/>
<keyword evidence="2" id="KW-0964">Secreted</keyword>
<evidence type="ECO:0000313" key="9">
    <source>
        <dbReference type="EMBL" id="MDK8602227.1"/>
    </source>
</evidence>
<keyword evidence="5" id="KW-0472">Membrane</keyword>
<comment type="similarity">
    <text evidence="1">Belongs to the serine-aspartate repeat-containing protein (SDr) family.</text>
</comment>
<dbReference type="GO" id="GO:0005975">
    <property type="term" value="P:carbohydrate metabolic process"/>
    <property type="evidence" value="ECO:0007669"/>
    <property type="project" value="UniProtKB-ARBA"/>
</dbReference>
<feature type="transmembrane region" description="Helical" evidence="5">
    <location>
        <begin position="911"/>
        <end position="929"/>
    </location>
</feature>
<sequence>MSKCAERVTARLRALVALTVVAGLALVGGVPAAVAQDSSTPSTVAEATDAATQTDGQTEPSGSADTESAEPGTAENANPSIDSSEEATPETPSVDNSAGGGEQLSELAAPDTAEGDPEADTQEGDRSFAEPNSDGFEDSGPLTFAALGAAGSAPGIEALSTNGELYLFNPATADLAPLPPYLPGIQNLTSYTSPNTRREVRSPLSSAECKDARPTRTDGKYCYFSKGLNYNALGVGEDGTRYATLKVGQTGTPYEGKSGSSKAPLFQVYKYTPGDTEWRKFGDEFEFPYKKVPGGNELKDLTFNGGQVAPDGTYYLAITDREGPDNDKRLVAHVYKMTPDGRLDKVGDVRDSAPGGSNGDNNGDLTFTESGDLVVVFSHLQADIPGSSNAGYNEVSFEVVTRDTLASARGGELASYHLGTSKIRQGQSIGEQNSDAAQTTGISIGPDGSLITSNYKKTDSISHFYQHDANGIAREIRSMPHVGELGTYWEMDPNSPWAYPLAAWREERTGAGRPYYRPTPWVGQISDLAGEAVIPSVAVRKVVNGRVDAADQFTVKVGTNNISREASTSGEQTEVTTERLPVLAGTRVTLSETINRPGATLEGYTVTLRCDGGVQPTTPKVSGATATASVTIPNAVGDVVCTFTNSAKANGKMEWAKVNEDGELLAGSSWTLAREDGATFTVDGATQEAPSFTVPDATAPGGIDQDTEEGRLLLTGLGRGTYTLTEAVAPAGYVKSGKTYTFTISSPSQEAHKVDLYDGQDPVTGHKWHNAVVNTPIRGSLTFEKRAKQGAAATGDEPLLSGSEWKLTNTTTTDTWTITDCVGNSPADCERSAHNDTDSRAGIIQVTGLPLGTYELVETKAPAGYVLDATPTTFTIAADNPDVTFAGAKAIYNTLQAGPTIPLTGGIGRDFYAFLGAGVLSFALLIRLAQPRKRH</sequence>
<feature type="compositionally biased region" description="Low complexity" evidence="4">
    <location>
        <begin position="45"/>
        <end position="59"/>
    </location>
</feature>
<keyword evidence="5" id="KW-0812">Transmembrane</keyword>
<evidence type="ECO:0000256" key="4">
    <source>
        <dbReference type="SAM" id="MobiDB-lite"/>
    </source>
</evidence>
<feature type="signal peptide" evidence="6">
    <location>
        <begin position="1"/>
        <end position="32"/>
    </location>
</feature>
<accession>A0AAW6ZML1</accession>
<feature type="chain" id="PRO_5043375458" evidence="6">
    <location>
        <begin position="33"/>
        <end position="935"/>
    </location>
</feature>
<evidence type="ECO:0000259" key="7">
    <source>
        <dbReference type="Pfam" id="PF17802"/>
    </source>
</evidence>
<dbReference type="AlphaFoldDB" id="A0AAW6ZML1"/>
<dbReference type="EMBL" id="JASPDQ010000017">
    <property type="protein sequence ID" value="MDK8602227.1"/>
    <property type="molecule type" value="Genomic_DNA"/>
</dbReference>
<reference evidence="9" key="1">
    <citation type="submission" date="2023-05" db="EMBL/GenBank/DDBJ databases">
        <title>Genomic Catalog of Human Bladder Bacteria.</title>
        <authorList>
            <person name="Du J."/>
        </authorList>
    </citation>
    <scope>NUCLEOTIDE SEQUENCE</scope>
    <source>
        <strain evidence="9">UMB1304A</strain>
    </source>
</reference>
<feature type="compositionally biased region" description="Acidic residues" evidence="4">
    <location>
        <begin position="113"/>
        <end position="122"/>
    </location>
</feature>
<gene>
    <name evidence="9" type="ORF">QP858_07130</name>
</gene>
<protein>
    <submittedName>
        <fullName evidence="9">SpaA isopeptide-forming pilin-related protein</fullName>
    </submittedName>
</protein>
<feature type="domain" description="SpaA-like prealbumin fold" evidence="7">
    <location>
        <begin position="651"/>
        <end position="748"/>
    </location>
</feature>
<feature type="domain" description="SpaA-like prealbumin fold" evidence="8">
    <location>
        <begin position="537"/>
        <end position="646"/>
    </location>
</feature>
<evidence type="ECO:0000259" key="8">
    <source>
        <dbReference type="Pfam" id="PF20674"/>
    </source>
</evidence>
<dbReference type="PANTHER" id="PTHR36108">
    <property type="entry name" value="COLOSSIN-B-RELATED"/>
    <property type="match status" value="1"/>
</dbReference>
<dbReference type="InterPro" id="IPR048834">
    <property type="entry name" value="SpaA_pre-album"/>
</dbReference>
<evidence type="ECO:0000256" key="2">
    <source>
        <dbReference type="ARBA" id="ARBA00022525"/>
    </source>
</evidence>
<evidence type="ECO:0000256" key="6">
    <source>
        <dbReference type="SAM" id="SignalP"/>
    </source>
</evidence>
<organism evidence="9 10">
    <name type="scientific">Trueperella bernardiae</name>
    <dbReference type="NCBI Taxonomy" id="59561"/>
    <lineage>
        <taxon>Bacteria</taxon>
        <taxon>Bacillati</taxon>
        <taxon>Actinomycetota</taxon>
        <taxon>Actinomycetes</taxon>
        <taxon>Actinomycetales</taxon>
        <taxon>Actinomycetaceae</taxon>
        <taxon>Trueperella</taxon>
    </lineage>
</organism>
<dbReference type="Proteomes" id="UP001225576">
    <property type="component" value="Unassembled WGS sequence"/>
</dbReference>
<dbReference type="InterPro" id="IPR013783">
    <property type="entry name" value="Ig-like_fold"/>
</dbReference>
<feature type="region of interest" description="Disordered" evidence="4">
    <location>
        <begin position="34"/>
        <end position="141"/>
    </location>
</feature>